<evidence type="ECO:0000256" key="1">
    <source>
        <dbReference type="ARBA" id="ARBA00005010"/>
    </source>
</evidence>
<feature type="domain" description="Siroheme synthase central" evidence="8">
    <location>
        <begin position="119"/>
        <end position="145"/>
    </location>
</feature>
<keyword evidence="4" id="KW-0520">NAD</keyword>
<dbReference type="SUPFAM" id="SSF51735">
    <property type="entry name" value="NAD(P)-binding Rossmann-fold domains"/>
    <property type="match status" value="1"/>
</dbReference>
<evidence type="ECO:0000256" key="6">
    <source>
        <dbReference type="ARBA" id="ARBA00047561"/>
    </source>
</evidence>
<dbReference type="Gene3D" id="3.40.50.720">
    <property type="entry name" value="NAD(P)-binding Rossmann-like Domain"/>
    <property type="match status" value="1"/>
</dbReference>
<protein>
    <recommendedName>
        <fullName evidence="2">precorrin-2 dehydrogenase</fullName>
        <ecNumber evidence="2">1.3.1.76</ecNumber>
    </recommendedName>
</protein>
<reference evidence="9 10" key="1">
    <citation type="submission" date="2016-10" db="EMBL/GenBank/DDBJ databases">
        <authorList>
            <person name="de Groot N.N."/>
        </authorList>
    </citation>
    <scope>NUCLEOTIDE SEQUENCE [LARGE SCALE GENOMIC DNA]</scope>
    <source>
        <strain evidence="9 10">AB35.6</strain>
    </source>
</reference>
<keyword evidence="5" id="KW-0627">Porphyrin biosynthesis</keyword>
<feature type="region of interest" description="Disordered" evidence="7">
    <location>
        <begin position="199"/>
        <end position="219"/>
    </location>
</feature>
<dbReference type="Gene3D" id="1.10.8.610">
    <property type="entry name" value="SirC, precorrin-2 dehydrogenase, C-terminal helical domain-like"/>
    <property type="match status" value="1"/>
</dbReference>
<evidence type="ECO:0000256" key="5">
    <source>
        <dbReference type="ARBA" id="ARBA00023244"/>
    </source>
</evidence>
<dbReference type="Proteomes" id="UP000182409">
    <property type="component" value="Unassembled WGS sequence"/>
</dbReference>
<gene>
    <name evidence="9" type="ORF">SAMN05443244_3863</name>
</gene>
<accession>A0A1H4TUG7</accession>
<sequence length="219" mass="24318">MSLFPIFLKLTARRCLVVGAGSIAESKIQSLLDADADVTVVATRVSPKVQEQAESGEIKLHLREFVESDLEGNFLVVAGTDVPEVNRAVFAGCEQRNILVNAVDDPPYCDYYFPSIVKRGDLQIAISTAGESPALAQRLRKELNAQLPLDLGPWLMELGRLRREVLGMEPLGEPRKMLLHQLAQREVCGAEACPSREMARAHARENYPERNPQLVEKRS</sequence>
<organism evidence="9 10">
    <name type="scientific">Terriglobus roseus</name>
    <dbReference type="NCBI Taxonomy" id="392734"/>
    <lineage>
        <taxon>Bacteria</taxon>
        <taxon>Pseudomonadati</taxon>
        <taxon>Acidobacteriota</taxon>
        <taxon>Terriglobia</taxon>
        <taxon>Terriglobales</taxon>
        <taxon>Acidobacteriaceae</taxon>
        <taxon>Terriglobus</taxon>
    </lineage>
</organism>
<name>A0A1H4TUG7_9BACT</name>
<dbReference type="EC" id="1.3.1.76" evidence="2"/>
<dbReference type="RefSeq" id="WP_074655545.1">
    <property type="nucleotide sequence ID" value="NZ_FNSD01000001.1"/>
</dbReference>
<evidence type="ECO:0000259" key="8">
    <source>
        <dbReference type="Pfam" id="PF14824"/>
    </source>
</evidence>
<evidence type="ECO:0000256" key="4">
    <source>
        <dbReference type="ARBA" id="ARBA00023027"/>
    </source>
</evidence>
<comment type="pathway">
    <text evidence="1">Porphyrin-containing compound metabolism; siroheme biosynthesis; sirohydrochlorin from precorrin-2: step 1/1.</text>
</comment>
<dbReference type="UniPathway" id="UPA00262">
    <property type="reaction ID" value="UER00222"/>
</dbReference>
<dbReference type="EMBL" id="FNSD01000001">
    <property type="protein sequence ID" value="SEC60049.1"/>
    <property type="molecule type" value="Genomic_DNA"/>
</dbReference>
<comment type="catalytic activity">
    <reaction evidence="6">
        <text>precorrin-2 + NAD(+) = sirohydrochlorin + NADH + 2 H(+)</text>
        <dbReference type="Rhea" id="RHEA:15613"/>
        <dbReference type="ChEBI" id="CHEBI:15378"/>
        <dbReference type="ChEBI" id="CHEBI:57540"/>
        <dbReference type="ChEBI" id="CHEBI:57945"/>
        <dbReference type="ChEBI" id="CHEBI:58351"/>
        <dbReference type="ChEBI" id="CHEBI:58827"/>
        <dbReference type="EC" id="1.3.1.76"/>
    </reaction>
</comment>
<dbReference type="NCBIfam" id="TIGR01470">
    <property type="entry name" value="cysG_Nterm"/>
    <property type="match status" value="1"/>
</dbReference>
<evidence type="ECO:0000256" key="2">
    <source>
        <dbReference type="ARBA" id="ARBA00012400"/>
    </source>
</evidence>
<feature type="compositionally biased region" description="Basic and acidic residues" evidence="7">
    <location>
        <begin position="199"/>
        <end position="208"/>
    </location>
</feature>
<dbReference type="GO" id="GO:0043115">
    <property type="term" value="F:precorrin-2 dehydrogenase activity"/>
    <property type="evidence" value="ECO:0007669"/>
    <property type="project" value="UniProtKB-EC"/>
</dbReference>
<dbReference type="InterPro" id="IPR028161">
    <property type="entry name" value="Met8-like"/>
</dbReference>
<evidence type="ECO:0000256" key="7">
    <source>
        <dbReference type="SAM" id="MobiDB-lite"/>
    </source>
</evidence>
<proteinExistence type="predicted"/>
<dbReference type="InterPro" id="IPR036291">
    <property type="entry name" value="NAD(P)-bd_dom_sf"/>
</dbReference>
<dbReference type="GO" id="GO:0004325">
    <property type="term" value="F:ferrochelatase activity"/>
    <property type="evidence" value="ECO:0007669"/>
    <property type="project" value="InterPro"/>
</dbReference>
<dbReference type="GO" id="GO:0019354">
    <property type="term" value="P:siroheme biosynthetic process"/>
    <property type="evidence" value="ECO:0007669"/>
    <property type="project" value="UniProtKB-UniPathway"/>
</dbReference>
<dbReference type="InterPro" id="IPR042518">
    <property type="entry name" value="SirC_C"/>
</dbReference>
<dbReference type="InterPro" id="IPR006367">
    <property type="entry name" value="Sirohaem_synthase_N"/>
</dbReference>
<dbReference type="Pfam" id="PF14824">
    <property type="entry name" value="Sirohm_synth_M"/>
    <property type="match status" value="1"/>
</dbReference>
<evidence type="ECO:0000313" key="9">
    <source>
        <dbReference type="EMBL" id="SEC60049.1"/>
    </source>
</evidence>
<dbReference type="AlphaFoldDB" id="A0A1H4TUG7"/>
<dbReference type="PANTHER" id="PTHR35330">
    <property type="entry name" value="SIROHEME BIOSYNTHESIS PROTEIN MET8"/>
    <property type="match status" value="1"/>
</dbReference>
<dbReference type="Pfam" id="PF13241">
    <property type="entry name" value="NAD_binding_7"/>
    <property type="match status" value="1"/>
</dbReference>
<dbReference type="SUPFAM" id="SSF75615">
    <property type="entry name" value="Siroheme synthase middle domains-like"/>
    <property type="match status" value="1"/>
</dbReference>
<keyword evidence="3" id="KW-0560">Oxidoreductase</keyword>
<dbReference type="PANTHER" id="PTHR35330:SF1">
    <property type="entry name" value="SIROHEME BIOSYNTHESIS PROTEIN MET8"/>
    <property type="match status" value="1"/>
</dbReference>
<evidence type="ECO:0000256" key="3">
    <source>
        <dbReference type="ARBA" id="ARBA00023002"/>
    </source>
</evidence>
<dbReference type="InterPro" id="IPR028281">
    <property type="entry name" value="Sirohaem_synthase_central"/>
</dbReference>
<dbReference type="OrthoDB" id="9773765at2"/>
<evidence type="ECO:0000313" key="10">
    <source>
        <dbReference type="Proteomes" id="UP000182409"/>
    </source>
</evidence>